<sequence length="235" mass="25638">MSDEERNAILGLPCEFIDVAANHDFIRLGENSRHACLVAEGLVGRFAQTAAGARQIFALHIPGDMADLHSLVAPEASTGLQALSRSTMLAVPHAALLPLLDLYPGIGRAFWRDSIVDTSILSTWVLNLGCRSGGARLAHLLCEMAVRYALIGRGRDLRFDLPATQLHLAECTGMTSVHLNRMMMELRGRGLVRTRTPKIEIIDWKGLTELAGFDAGYLCLPSSAAEQVRLALRVR</sequence>
<dbReference type="PATRIC" id="fig|1123269.5.peg.2177"/>
<dbReference type="KEGG" id="ssan:NX02_11205"/>
<dbReference type="AlphaFoldDB" id="W0ABS3"/>
<dbReference type="InterPro" id="IPR036388">
    <property type="entry name" value="WH-like_DNA-bd_sf"/>
</dbReference>
<dbReference type="GO" id="GO:0006355">
    <property type="term" value="P:regulation of DNA-templated transcription"/>
    <property type="evidence" value="ECO:0007669"/>
    <property type="project" value="InterPro"/>
</dbReference>
<keyword evidence="6" id="KW-1185">Reference proteome</keyword>
<feature type="domain" description="HTH crp-type" evidence="4">
    <location>
        <begin position="131"/>
        <end position="205"/>
    </location>
</feature>
<dbReference type="SUPFAM" id="SSF51206">
    <property type="entry name" value="cAMP-binding domain-like"/>
    <property type="match status" value="1"/>
</dbReference>
<dbReference type="InterPro" id="IPR014710">
    <property type="entry name" value="RmlC-like_jellyroll"/>
</dbReference>
<reference evidence="5 6" key="1">
    <citation type="submission" date="2013-07" db="EMBL/GenBank/DDBJ databases">
        <title>Completed genome of Sphingomonas sanxanigenens NX02.</title>
        <authorList>
            <person name="Ma T."/>
            <person name="Huang H."/>
            <person name="Wu M."/>
            <person name="Li X."/>
            <person name="Li G."/>
        </authorList>
    </citation>
    <scope>NUCLEOTIDE SEQUENCE [LARGE SCALE GENOMIC DNA]</scope>
    <source>
        <strain evidence="5 6">NX02</strain>
    </source>
</reference>
<proteinExistence type="predicted"/>
<keyword evidence="3" id="KW-0804">Transcription</keyword>
<dbReference type="InterPro" id="IPR012318">
    <property type="entry name" value="HTH_CRP"/>
</dbReference>
<gene>
    <name evidence="5" type="ORF">NX02_11205</name>
</gene>
<dbReference type="HOGENOM" id="CLU_075053_0_0_5"/>
<dbReference type="SUPFAM" id="SSF46785">
    <property type="entry name" value="Winged helix' DNA-binding domain"/>
    <property type="match status" value="1"/>
</dbReference>
<dbReference type="eggNOG" id="COG0664">
    <property type="taxonomic scope" value="Bacteria"/>
</dbReference>
<dbReference type="Pfam" id="PF00027">
    <property type="entry name" value="cNMP_binding"/>
    <property type="match status" value="1"/>
</dbReference>
<dbReference type="Pfam" id="PF13545">
    <property type="entry name" value="HTH_Crp_2"/>
    <property type="match status" value="1"/>
</dbReference>
<name>W0ABS3_9SPHN</name>
<organism evidence="5 6">
    <name type="scientific">Sphingomonas sanxanigenens DSM 19645 = NX02</name>
    <dbReference type="NCBI Taxonomy" id="1123269"/>
    <lineage>
        <taxon>Bacteria</taxon>
        <taxon>Pseudomonadati</taxon>
        <taxon>Pseudomonadota</taxon>
        <taxon>Alphaproteobacteria</taxon>
        <taxon>Sphingomonadales</taxon>
        <taxon>Sphingomonadaceae</taxon>
        <taxon>Sphingomonas</taxon>
    </lineage>
</organism>
<dbReference type="Gene3D" id="1.10.10.10">
    <property type="entry name" value="Winged helix-like DNA-binding domain superfamily/Winged helix DNA-binding domain"/>
    <property type="match status" value="1"/>
</dbReference>
<evidence type="ECO:0000313" key="5">
    <source>
        <dbReference type="EMBL" id="AHE53952.1"/>
    </source>
</evidence>
<keyword evidence="1" id="KW-0805">Transcription regulation</keyword>
<evidence type="ECO:0000313" key="6">
    <source>
        <dbReference type="Proteomes" id="UP000018851"/>
    </source>
</evidence>
<dbReference type="SMART" id="SM00419">
    <property type="entry name" value="HTH_CRP"/>
    <property type="match status" value="1"/>
</dbReference>
<evidence type="ECO:0000256" key="3">
    <source>
        <dbReference type="ARBA" id="ARBA00023163"/>
    </source>
</evidence>
<dbReference type="InterPro" id="IPR036390">
    <property type="entry name" value="WH_DNA-bd_sf"/>
</dbReference>
<evidence type="ECO:0000259" key="4">
    <source>
        <dbReference type="PROSITE" id="PS51063"/>
    </source>
</evidence>
<dbReference type="InterPro" id="IPR018490">
    <property type="entry name" value="cNMP-bd_dom_sf"/>
</dbReference>
<dbReference type="InterPro" id="IPR000595">
    <property type="entry name" value="cNMP-bd_dom"/>
</dbReference>
<evidence type="ECO:0000256" key="1">
    <source>
        <dbReference type="ARBA" id="ARBA00023015"/>
    </source>
</evidence>
<dbReference type="Proteomes" id="UP000018851">
    <property type="component" value="Chromosome"/>
</dbReference>
<dbReference type="PROSITE" id="PS51063">
    <property type="entry name" value="HTH_CRP_2"/>
    <property type="match status" value="1"/>
</dbReference>
<dbReference type="EMBL" id="CP006644">
    <property type="protein sequence ID" value="AHE53952.1"/>
    <property type="molecule type" value="Genomic_DNA"/>
</dbReference>
<accession>W0ABS3</accession>
<dbReference type="GO" id="GO:0003677">
    <property type="term" value="F:DNA binding"/>
    <property type="evidence" value="ECO:0007669"/>
    <property type="project" value="UniProtKB-KW"/>
</dbReference>
<evidence type="ECO:0000256" key="2">
    <source>
        <dbReference type="ARBA" id="ARBA00023125"/>
    </source>
</evidence>
<protein>
    <recommendedName>
        <fullName evidence="4">HTH crp-type domain-containing protein</fullName>
    </recommendedName>
</protein>
<dbReference type="CDD" id="cd00038">
    <property type="entry name" value="CAP_ED"/>
    <property type="match status" value="1"/>
</dbReference>
<dbReference type="Gene3D" id="2.60.120.10">
    <property type="entry name" value="Jelly Rolls"/>
    <property type="match status" value="1"/>
</dbReference>
<keyword evidence="2" id="KW-0238">DNA-binding</keyword>
<dbReference type="STRING" id="1123269.NX02_11205"/>